<sequence length="151" mass="17571">MEQSQGFIAKCYEEKVLRLKKALYELLSKPALYIKSQGNNTLIVFLYVDDLIYKGNSEKMIQDFKDVMMKTIEMSDLGLMHFFLEIEINQKKDGIFICQKKYTETPLKKCKMEGCKTDTTPLVTGQKYKKEHGSRRLMAPSTEVPLEAYYI</sequence>
<organism evidence="2">
    <name type="scientific">Sesamum radiatum</name>
    <name type="common">Black benniseed</name>
    <dbReference type="NCBI Taxonomy" id="300843"/>
    <lineage>
        <taxon>Eukaryota</taxon>
        <taxon>Viridiplantae</taxon>
        <taxon>Streptophyta</taxon>
        <taxon>Embryophyta</taxon>
        <taxon>Tracheophyta</taxon>
        <taxon>Spermatophyta</taxon>
        <taxon>Magnoliopsida</taxon>
        <taxon>eudicotyledons</taxon>
        <taxon>Gunneridae</taxon>
        <taxon>Pentapetalae</taxon>
        <taxon>asterids</taxon>
        <taxon>lamiids</taxon>
        <taxon>Lamiales</taxon>
        <taxon>Pedaliaceae</taxon>
        <taxon>Sesamum</taxon>
    </lineage>
</organism>
<dbReference type="Pfam" id="PF07727">
    <property type="entry name" value="RVT_2"/>
    <property type="match status" value="1"/>
</dbReference>
<protein>
    <recommendedName>
        <fullName evidence="1">Reverse transcriptase Ty1/copia-type domain-containing protein</fullName>
    </recommendedName>
</protein>
<feature type="domain" description="Reverse transcriptase Ty1/copia-type" evidence="1">
    <location>
        <begin position="31"/>
        <end position="123"/>
    </location>
</feature>
<evidence type="ECO:0000259" key="1">
    <source>
        <dbReference type="Pfam" id="PF07727"/>
    </source>
</evidence>
<dbReference type="EMBL" id="JACGWJ010000020">
    <property type="protein sequence ID" value="KAL0340574.1"/>
    <property type="molecule type" value="Genomic_DNA"/>
</dbReference>
<accession>A0AAW2NA28</accession>
<dbReference type="InterPro" id="IPR013103">
    <property type="entry name" value="RVT_2"/>
</dbReference>
<evidence type="ECO:0000313" key="2">
    <source>
        <dbReference type="EMBL" id="KAL0340574.1"/>
    </source>
</evidence>
<reference evidence="2" key="2">
    <citation type="journal article" date="2024" name="Plant">
        <title>Genomic evolution and insights into agronomic trait innovations of Sesamum species.</title>
        <authorList>
            <person name="Miao H."/>
            <person name="Wang L."/>
            <person name="Qu L."/>
            <person name="Liu H."/>
            <person name="Sun Y."/>
            <person name="Le M."/>
            <person name="Wang Q."/>
            <person name="Wei S."/>
            <person name="Zheng Y."/>
            <person name="Lin W."/>
            <person name="Duan Y."/>
            <person name="Cao H."/>
            <person name="Xiong S."/>
            <person name="Wang X."/>
            <person name="Wei L."/>
            <person name="Li C."/>
            <person name="Ma Q."/>
            <person name="Ju M."/>
            <person name="Zhao R."/>
            <person name="Li G."/>
            <person name="Mu C."/>
            <person name="Tian Q."/>
            <person name="Mei H."/>
            <person name="Zhang T."/>
            <person name="Gao T."/>
            <person name="Zhang H."/>
        </authorList>
    </citation>
    <scope>NUCLEOTIDE SEQUENCE</scope>
    <source>
        <strain evidence="2">G02</strain>
    </source>
</reference>
<dbReference type="AlphaFoldDB" id="A0AAW2NA28"/>
<name>A0AAW2NA28_SESRA</name>
<proteinExistence type="predicted"/>
<comment type="caution">
    <text evidence="2">The sequence shown here is derived from an EMBL/GenBank/DDBJ whole genome shotgun (WGS) entry which is preliminary data.</text>
</comment>
<reference evidence="2" key="1">
    <citation type="submission" date="2020-06" db="EMBL/GenBank/DDBJ databases">
        <authorList>
            <person name="Li T."/>
            <person name="Hu X."/>
            <person name="Zhang T."/>
            <person name="Song X."/>
            <person name="Zhang H."/>
            <person name="Dai N."/>
            <person name="Sheng W."/>
            <person name="Hou X."/>
            <person name="Wei L."/>
        </authorList>
    </citation>
    <scope>NUCLEOTIDE SEQUENCE</scope>
    <source>
        <strain evidence="2">G02</strain>
        <tissue evidence="2">Leaf</tissue>
    </source>
</reference>
<gene>
    <name evidence="2" type="ORF">Sradi_4574200</name>
</gene>